<evidence type="ECO:0000256" key="1">
    <source>
        <dbReference type="ARBA" id="ARBA00001947"/>
    </source>
</evidence>
<dbReference type="Proteomes" id="UP000231987">
    <property type="component" value="Unassembled WGS sequence"/>
</dbReference>
<dbReference type="EMBL" id="NJGD01000006">
    <property type="protein sequence ID" value="PJR14569.1"/>
    <property type="molecule type" value="Genomic_DNA"/>
</dbReference>
<dbReference type="Pfam" id="PF05853">
    <property type="entry name" value="BKACE"/>
    <property type="match status" value="1"/>
</dbReference>
<dbReference type="AlphaFoldDB" id="A0A2J0Z214"/>
<accession>A0A2J0Z214</accession>
<protein>
    <submittedName>
        <fullName evidence="5">Class III aminotransferase</fullName>
    </submittedName>
</protein>
<dbReference type="GO" id="GO:0043720">
    <property type="term" value="F:3-keto-5-aminohexanoate cleavage activity"/>
    <property type="evidence" value="ECO:0007669"/>
    <property type="project" value="InterPro"/>
</dbReference>
<keyword evidence="4" id="KW-0862">Zinc</keyword>
<evidence type="ECO:0000256" key="3">
    <source>
        <dbReference type="ARBA" id="ARBA00022723"/>
    </source>
</evidence>
<gene>
    <name evidence="5" type="ORF">CEJ86_16090</name>
</gene>
<dbReference type="GO" id="GO:0008483">
    <property type="term" value="F:transaminase activity"/>
    <property type="evidence" value="ECO:0007669"/>
    <property type="project" value="UniProtKB-KW"/>
</dbReference>
<dbReference type="InterPro" id="IPR013785">
    <property type="entry name" value="Aldolase_TIM"/>
</dbReference>
<dbReference type="RefSeq" id="WP_100672496.1">
    <property type="nucleotide sequence ID" value="NZ_NJGD01000006.1"/>
</dbReference>
<evidence type="ECO:0000313" key="5">
    <source>
        <dbReference type="EMBL" id="PJR14569.1"/>
    </source>
</evidence>
<dbReference type="PANTHER" id="PTHR37418:SF2">
    <property type="entry name" value="3-KETO-5-AMINOHEXANOATE CLEAVAGE ENZYME"/>
    <property type="match status" value="1"/>
</dbReference>
<proteinExistence type="predicted"/>
<comment type="cofactor">
    <cofactor evidence="1">
        <name>Zn(2+)</name>
        <dbReference type="ChEBI" id="CHEBI:29105"/>
    </cofactor>
</comment>
<evidence type="ECO:0000256" key="2">
    <source>
        <dbReference type="ARBA" id="ARBA00022679"/>
    </source>
</evidence>
<dbReference type="Gene3D" id="3.20.20.70">
    <property type="entry name" value="Aldolase class I"/>
    <property type="match status" value="1"/>
</dbReference>
<dbReference type="PANTHER" id="PTHR37418">
    <property type="entry name" value="3-KETO-5-AMINOHEXANOATE CLEAVAGE ENZYME-RELATED"/>
    <property type="match status" value="1"/>
</dbReference>
<name>A0A2J0Z214_RHIML</name>
<keyword evidence="3" id="KW-0479">Metal-binding</keyword>
<sequence>MNAGDALQGISIAVAPNGGRRTKADHPAIPLTPKELALTARDCLDAGAAMIHVHVRKDDGSHLLDADAYRAAIAAIRAAVGDRMVIQITSEALGIYSPAEQIAVVKAVRPEAVSLALRELVPDETHEAAFADLLSWAAREKVSPQIILYDPEEAVRLDGMRRRGLLSRDDIPVLYVLGRYTPGQRSLPGDLLSFLARGMPAYSHWSVCAFGRHEAACVTAAALLGGHVRVGFENNLWLPEGTAAGSNADLVRTVAAALLPLSVPLLQGPALAQMLTRIGSAGMPKG</sequence>
<evidence type="ECO:0000256" key="4">
    <source>
        <dbReference type="ARBA" id="ARBA00022833"/>
    </source>
</evidence>
<evidence type="ECO:0000313" key="6">
    <source>
        <dbReference type="Proteomes" id="UP000231987"/>
    </source>
</evidence>
<dbReference type="GO" id="GO:0046872">
    <property type="term" value="F:metal ion binding"/>
    <property type="evidence" value="ECO:0007669"/>
    <property type="project" value="UniProtKB-KW"/>
</dbReference>
<comment type="caution">
    <text evidence="5">The sequence shown here is derived from an EMBL/GenBank/DDBJ whole genome shotgun (WGS) entry which is preliminary data.</text>
</comment>
<dbReference type="InterPro" id="IPR008567">
    <property type="entry name" value="BKACE"/>
</dbReference>
<organism evidence="5 6">
    <name type="scientific">Rhizobium meliloti</name>
    <name type="common">Ensifer meliloti</name>
    <name type="synonym">Sinorhizobium meliloti</name>
    <dbReference type="NCBI Taxonomy" id="382"/>
    <lineage>
        <taxon>Bacteria</taxon>
        <taxon>Pseudomonadati</taxon>
        <taxon>Pseudomonadota</taxon>
        <taxon>Alphaproteobacteria</taxon>
        <taxon>Hyphomicrobiales</taxon>
        <taxon>Rhizobiaceae</taxon>
        <taxon>Sinorhizobium/Ensifer group</taxon>
        <taxon>Sinorhizobium</taxon>
    </lineage>
</organism>
<reference evidence="5 6" key="1">
    <citation type="submission" date="2017-06" db="EMBL/GenBank/DDBJ databases">
        <title>Ensifer strains isolated from leguminous trees and herbs display diverse denitrification phenotypes with some acting as strong N2O sinks.</title>
        <authorList>
            <person name="Woliy K."/>
            <person name="Mania D."/>
            <person name="Bakken L.R."/>
            <person name="Frostegard A."/>
        </authorList>
    </citation>
    <scope>NUCLEOTIDE SEQUENCE [LARGE SCALE GENOMIC DNA]</scope>
    <source>
        <strain evidence="5 6">AC50a</strain>
    </source>
</reference>
<keyword evidence="5" id="KW-0032">Aminotransferase</keyword>
<keyword evidence="2 5" id="KW-0808">Transferase</keyword>